<dbReference type="OrthoDB" id="6445555at2"/>
<reference evidence="1 2" key="1">
    <citation type="submission" date="2019-03" db="EMBL/GenBank/DDBJ databases">
        <title>Genomic analyses of the natural microbiome of Caenorhabditis elegans.</title>
        <authorList>
            <person name="Samuel B."/>
        </authorList>
    </citation>
    <scope>NUCLEOTIDE SEQUENCE [LARGE SCALE GENOMIC DNA]</scope>
    <source>
        <strain evidence="1 2">JUb102</strain>
    </source>
</reference>
<evidence type="ECO:0008006" key="3">
    <source>
        <dbReference type="Google" id="ProtNLM"/>
    </source>
</evidence>
<gene>
    <name evidence="1" type="ORF">EC835_101766</name>
</gene>
<sequence>MTYGENNIKPVKVNYSVSYHERSPQTSSCEKKSKTFIGTKELANRLGIQPHTLRVWVSDGKQAKKGFPKPSHRLRELQFRLSDIIDWERGKRF</sequence>
<evidence type="ECO:0000313" key="1">
    <source>
        <dbReference type="EMBL" id="TCT38742.1"/>
    </source>
</evidence>
<name>A0A4R3NRM9_9GAMM</name>
<dbReference type="SUPFAM" id="SSF46955">
    <property type="entry name" value="Putative DNA-binding domain"/>
    <property type="match status" value="1"/>
</dbReference>
<proteinExistence type="predicted"/>
<dbReference type="InterPro" id="IPR009061">
    <property type="entry name" value="DNA-bd_dom_put_sf"/>
</dbReference>
<dbReference type="EMBL" id="SMAS01000001">
    <property type="protein sequence ID" value="TCT38742.1"/>
    <property type="molecule type" value="Genomic_DNA"/>
</dbReference>
<dbReference type="AlphaFoldDB" id="A0A4R3NRM9"/>
<evidence type="ECO:0000313" key="2">
    <source>
        <dbReference type="Proteomes" id="UP000295055"/>
    </source>
</evidence>
<dbReference type="Proteomes" id="UP000295055">
    <property type="component" value="Unassembled WGS sequence"/>
</dbReference>
<accession>A0A4R3NRM9</accession>
<organism evidence="1 2">
    <name type="scientific">Providencia alcalifaciens</name>
    <dbReference type="NCBI Taxonomy" id="126385"/>
    <lineage>
        <taxon>Bacteria</taxon>
        <taxon>Pseudomonadati</taxon>
        <taxon>Pseudomonadota</taxon>
        <taxon>Gammaproteobacteria</taxon>
        <taxon>Enterobacterales</taxon>
        <taxon>Morganellaceae</taxon>
        <taxon>Providencia</taxon>
    </lineage>
</organism>
<protein>
    <recommendedName>
        <fullName evidence="3">Helix-turn-helix domain-containing protein</fullName>
    </recommendedName>
</protein>
<comment type="caution">
    <text evidence="1">The sequence shown here is derived from an EMBL/GenBank/DDBJ whole genome shotgun (WGS) entry which is preliminary data.</text>
</comment>